<dbReference type="Pfam" id="PF05239">
    <property type="entry name" value="PRC"/>
    <property type="match status" value="1"/>
</dbReference>
<comment type="caution">
    <text evidence="2">The sequence shown here is derived from an EMBL/GenBank/DDBJ whole genome shotgun (WGS) entry which is preliminary data.</text>
</comment>
<keyword evidence="3" id="KW-1185">Reference proteome</keyword>
<accession>A0A133V5N9</accession>
<dbReference type="PANTHER" id="PTHR38137">
    <property type="entry name" value="PRC-BARREL DOMAIN PROTEIN"/>
    <property type="match status" value="1"/>
</dbReference>
<reference evidence="2 3" key="1">
    <citation type="journal article" date="2016" name="Sci. Rep.">
        <title>Metabolic traits of an uncultured archaeal lineage -MSBL1- from brine pools of the Red Sea.</title>
        <authorList>
            <person name="Mwirichia R."/>
            <person name="Alam I."/>
            <person name="Rashid M."/>
            <person name="Vinu M."/>
            <person name="Ba-Alawi W."/>
            <person name="Anthony Kamau A."/>
            <person name="Kamanda Ngugi D."/>
            <person name="Goker M."/>
            <person name="Klenk H.P."/>
            <person name="Bajic V."/>
            <person name="Stingl U."/>
        </authorList>
    </citation>
    <scope>NUCLEOTIDE SEQUENCE [LARGE SCALE GENOMIC DNA]</scope>
    <source>
        <strain evidence="2">SCGC-AAA261F17</strain>
    </source>
</reference>
<dbReference type="Gene3D" id="2.30.30.240">
    <property type="entry name" value="PRC-barrel domain"/>
    <property type="match status" value="1"/>
</dbReference>
<dbReference type="SUPFAM" id="SSF50346">
    <property type="entry name" value="PRC-barrel domain"/>
    <property type="match status" value="1"/>
</dbReference>
<gene>
    <name evidence="2" type="ORF">AKJ44_02165</name>
</gene>
<proteinExistence type="predicted"/>
<dbReference type="Proteomes" id="UP000070035">
    <property type="component" value="Unassembled WGS sequence"/>
</dbReference>
<dbReference type="AlphaFoldDB" id="A0A133V5N9"/>
<organism evidence="2 3">
    <name type="scientific">candidate division MSBL1 archaeon SCGC-AAA261F17</name>
    <dbReference type="NCBI Taxonomy" id="1698274"/>
    <lineage>
        <taxon>Archaea</taxon>
        <taxon>Methanobacteriati</taxon>
        <taxon>Methanobacteriota</taxon>
        <taxon>candidate division MSBL1</taxon>
    </lineage>
</organism>
<dbReference type="EMBL" id="LHXY01000028">
    <property type="protein sequence ID" value="KXB01755.1"/>
    <property type="molecule type" value="Genomic_DNA"/>
</dbReference>
<feature type="domain" description="PRC-barrel" evidence="1">
    <location>
        <begin position="3"/>
        <end position="79"/>
    </location>
</feature>
<evidence type="ECO:0000313" key="3">
    <source>
        <dbReference type="Proteomes" id="UP000070035"/>
    </source>
</evidence>
<sequence length="90" mass="10030">MAKVFASSLRDMKILTDKGLRVGRIFDMTVDENNGKIETIVVKPESREIAQSLNTDEDGNAVIPFSSVVAVRDYIVVSEKSLAIQRMKSR</sequence>
<dbReference type="InterPro" id="IPR027275">
    <property type="entry name" value="PRC-brl_dom"/>
</dbReference>
<dbReference type="InterPro" id="IPR011033">
    <property type="entry name" value="PRC_barrel-like_sf"/>
</dbReference>
<dbReference type="PANTHER" id="PTHR38137:SF2">
    <property type="entry name" value="PRC-BARREL DOMAIN-CONTAINING PROTEIN"/>
    <property type="match status" value="1"/>
</dbReference>
<protein>
    <recommendedName>
        <fullName evidence="1">PRC-barrel domain-containing protein</fullName>
    </recommendedName>
</protein>
<evidence type="ECO:0000313" key="2">
    <source>
        <dbReference type="EMBL" id="KXB01755.1"/>
    </source>
</evidence>
<name>A0A133V5N9_9EURY</name>
<evidence type="ECO:0000259" key="1">
    <source>
        <dbReference type="Pfam" id="PF05239"/>
    </source>
</evidence>